<dbReference type="GO" id="GO:0061929">
    <property type="term" value="F:gamma-glutamylaminecyclotransferase activity"/>
    <property type="evidence" value="ECO:0007669"/>
    <property type="project" value="InterPro"/>
</dbReference>
<dbReference type="Gene3D" id="3.10.490.10">
    <property type="entry name" value="Gamma-glutamyl cyclotransferase-like"/>
    <property type="match status" value="1"/>
</dbReference>
<organism evidence="5 6">
    <name type="scientific">Galdieria yellowstonensis</name>
    <dbReference type="NCBI Taxonomy" id="3028027"/>
    <lineage>
        <taxon>Eukaryota</taxon>
        <taxon>Rhodophyta</taxon>
        <taxon>Bangiophyceae</taxon>
        <taxon>Galdieriales</taxon>
        <taxon>Galdieriaceae</taxon>
        <taxon>Galdieria</taxon>
    </lineage>
</organism>
<dbReference type="EMBL" id="JANCYU010000029">
    <property type="protein sequence ID" value="KAK4525285.1"/>
    <property type="molecule type" value="Genomic_DNA"/>
</dbReference>
<comment type="similarity">
    <text evidence="1 3">Belongs to the gamma-glutamylcyclotransferase family.</text>
</comment>
<feature type="domain" description="Gamma-glutamylcyclotransferase AIG2-like" evidence="4">
    <location>
        <begin position="3"/>
        <end position="108"/>
    </location>
</feature>
<dbReference type="PANTHER" id="PTHR12510:SF4">
    <property type="entry name" value="GAMMA-GLUTAMYLAMINECYCLOTRANSFERASE"/>
    <property type="match status" value="1"/>
</dbReference>
<dbReference type="AlphaFoldDB" id="A0AAV9ICT6"/>
<reference evidence="5 6" key="1">
    <citation type="submission" date="2022-07" db="EMBL/GenBank/DDBJ databases">
        <title>Genome-wide signatures of adaptation to extreme environments.</title>
        <authorList>
            <person name="Cho C.H."/>
            <person name="Yoon H.S."/>
        </authorList>
    </citation>
    <scope>NUCLEOTIDE SEQUENCE [LARGE SCALE GENOMIC DNA]</scope>
    <source>
        <strain evidence="5 6">108.79 E11</strain>
    </source>
</reference>
<dbReference type="InterPro" id="IPR013024">
    <property type="entry name" value="GGCT-like"/>
</dbReference>
<keyword evidence="6" id="KW-1185">Reference proteome</keyword>
<dbReference type="CDD" id="cd06661">
    <property type="entry name" value="GGCT_like"/>
    <property type="match status" value="1"/>
</dbReference>
<evidence type="ECO:0000256" key="2">
    <source>
        <dbReference type="PIRSR" id="PIRSR639126-1"/>
    </source>
</evidence>
<dbReference type="Pfam" id="PF06094">
    <property type="entry name" value="GGACT"/>
    <property type="match status" value="1"/>
</dbReference>
<evidence type="ECO:0000256" key="1">
    <source>
        <dbReference type="ARBA" id="ARBA00008861"/>
    </source>
</evidence>
<dbReference type="Proteomes" id="UP001300502">
    <property type="component" value="Unassembled WGS sequence"/>
</dbReference>
<dbReference type="InterPro" id="IPR039126">
    <property type="entry name" value="GGACT"/>
</dbReference>
<feature type="active site" description="Proton acceptor" evidence="2">
    <location>
        <position position="75"/>
    </location>
</feature>
<dbReference type="InterPro" id="IPR009288">
    <property type="entry name" value="AIG2-like_dom"/>
</dbReference>
<evidence type="ECO:0000313" key="5">
    <source>
        <dbReference type="EMBL" id="KAK4525285.1"/>
    </source>
</evidence>
<proteinExistence type="inferred from homology"/>
<evidence type="ECO:0000259" key="4">
    <source>
        <dbReference type="Pfam" id="PF06094"/>
    </source>
</evidence>
<protein>
    <recommendedName>
        <fullName evidence="3">Gamma-glutamylcyclotransferase family protein</fullName>
    </recommendedName>
</protein>
<dbReference type="PANTHER" id="PTHR12510">
    <property type="entry name" value="TROPONIN C-AKIN-1 PROTEIN"/>
    <property type="match status" value="1"/>
</dbReference>
<dbReference type="GO" id="GO:0005829">
    <property type="term" value="C:cytosol"/>
    <property type="evidence" value="ECO:0007669"/>
    <property type="project" value="TreeGrafter"/>
</dbReference>
<comment type="caution">
    <text evidence="5">The sequence shown here is derived from an EMBL/GenBank/DDBJ whole genome shotgun (WGS) entry which is preliminary data.</text>
</comment>
<dbReference type="SUPFAM" id="SSF110857">
    <property type="entry name" value="Gamma-glutamyl cyclotransferase-like"/>
    <property type="match status" value="1"/>
</dbReference>
<name>A0AAV9ICT6_9RHOD</name>
<gene>
    <name evidence="5" type="ORF">GAYE_SCF09G3193</name>
</gene>
<sequence length="145" mass="17039">MFVFIYGTLKRGFPNHEFMQGTFQSEALTVEQYPLVVGTRMGVPFLLMFPGQGKRVKGELYMVNETQLEYLDEFEAVQQGLYFRERIQVEQLVDAPKQGIVEAWAYFRGTGGPYWACDVDSLFRNQHLEEYTQQYTKNFIPRNQR</sequence>
<accession>A0AAV9ICT6</accession>
<dbReference type="InterPro" id="IPR036568">
    <property type="entry name" value="GGCT-like_sf"/>
</dbReference>
<evidence type="ECO:0000313" key="6">
    <source>
        <dbReference type="Proteomes" id="UP001300502"/>
    </source>
</evidence>
<evidence type="ECO:0000256" key="3">
    <source>
        <dbReference type="RuleBase" id="RU367036"/>
    </source>
</evidence>